<evidence type="ECO:0000313" key="1">
    <source>
        <dbReference type="EMBL" id="ETP26174.1"/>
    </source>
</evidence>
<organism evidence="1 2">
    <name type="scientific">Phytophthora nicotianae CJ01A1</name>
    <dbReference type="NCBI Taxonomy" id="1317063"/>
    <lineage>
        <taxon>Eukaryota</taxon>
        <taxon>Sar</taxon>
        <taxon>Stramenopiles</taxon>
        <taxon>Oomycota</taxon>
        <taxon>Peronosporomycetes</taxon>
        <taxon>Peronosporales</taxon>
        <taxon>Peronosporaceae</taxon>
        <taxon>Phytophthora</taxon>
    </lineage>
</organism>
<proteinExistence type="predicted"/>
<dbReference type="AlphaFoldDB" id="W2XW73"/>
<dbReference type="Proteomes" id="UP000018958">
    <property type="component" value="Unassembled WGS sequence"/>
</dbReference>
<name>W2XW73_PHYNI</name>
<protein>
    <submittedName>
        <fullName evidence="1">Uncharacterized protein</fullName>
    </submittedName>
</protein>
<accession>W2XW73</accession>
<sequence length="79" mass="8700">MQLSSLAQNSSLYAGDTITGKKKLCELRGREPIGHDSKLSAFVPILGSIEIELLWMSDSYAVAGVSVQSVFYEFFEPLE</sequence>
<evidence type="ECO:0000313" key="2">
    <source>
        <dbReference type="Proteomes" id="UP000018958"/>
    </source>
</evidence>
<comment type="caution">
    <text evidence="1">The sequence shown here is derived from an EMBL/GenBank/DDBJ whole genome shotgun (WGS) entry which is preliminary data.</text>
</comment>
<gene>
    <name evidence="1" type="ORF">F441_01040</name>
</gene>
<dbReference type="EMBL" id="ANIX01000213">
    <property type="protein sequence ID" value="ETP26174.1"/>
    <property type="molecule type" value="Genomic_DNA"/>
</dbReference>
<reference evidence="1 2" key="1">
    <citation type="submission" date="2013-11" db="EMBL/GenBank/DDBJ databases">
        <title>The Genome Sequence of Phytophthora parasitica CJ01A1.</title>
        <authorList>
            <consortium name="The Broad Institute Genomics Platform"/>
            <person name="Russ C."/>
            <person name="Tyler B."/>
            <person name="Panabieres F."/>
            <person name="Shan W."/>
            <person name="Tripathy S."/>
            <person name="Grunwald N."/>
            <person name="Machado M."/>
            <person name="Johnson C.S."/>
            <person name="Walker B."/>
            <person name="Young S.K."/>
            <person name="Zeng Q."/>
            <person name="Gargeya S."/>
            <person name="Fitzgerald M."/>
            <person name="Haas B."/>
            <person name="Abouelleil A."/>
            <person name="Allen A.W."/>
            <person name="Alvarado L."/>
            <person name="Arachchi H.M."/>
            <person name="Berlin A.M."/>
            <person name="Chapman S.B."/>
            <person name="Gainer-Dewar J."/>
            <person name="Goldberg J."/>
            <person name="Griggs A."/>
            <person name="Gujja S."/>
            <person name="Hansen M."/>
            <person name="Howarth C."/>
            <person name="Imamovic A."/>
            <person name="Ireland A."/>
            <person name="Larimer J."/>
            <person name="McCowan C."/>
            <person name="Murphy C."/>
            <person name="Pearson M."/>
            <person name="Poon T.W."/>
            <person name="Priest M."/>
            <person name="Roberts A."/>
            <person name="Saif S."/>
            <person name="Shea T."/>
            <person name="Sisk P."/>
            <person name="Sykes S."/>
            <person name="Wortman J."/>
            <person name="Nusbaum C."/>
            <person name="Birren B."/>
        </authorList>
    </citation>
    <scope>NUCLEOTIDE SEQUENCE [LARGE SCALE GENOMIC DNA]</scope>
    <source>
        <strain evidence="1 2">CJ01A1</strain>
    </source>
</reference>